<reference evidence="1" key="1">
    <citation type="submission" date="2023-10" db="EMBL/GenBank/DDBJ databases">
        <title>Genome assembly of Pristionchus species.</title>
        <authorList>
            <person name="Yoshida K."/>
            <person name="Sommer R.J."/>
        </authorList>
    </citation>
    <scope>NUCLEOTIDE SEQUENCE</scope>
    <source>
        <strain evidence="1">RS5133</strain>
    </source>
</reference>
<sequence>TANMRKRVSQRARATRRVHDGILLAPFCAVRMSTFNRLHVIPTRAIDGREIELVIHTIEVCSCEWSASEEKLHIGMCSTSDIR</sequence>
<name>A0AAV5VBB5_9BILA</name>
<comment type="caution">
    <text evidence="1">The sequence shown here is derived from an EMBL/GenBank/DDBJ whole genome shotgun (WGS) entry which is preliminary data.</text>
</comment>
<evidence type="ECO:0000313" key="2">
    <source>
        <dbReference type="Proteomes" id="UP001432322"/>
    </source>
</evidence>
<gene>
    <name evidence="1" type="ORF">PFISCL1PPCAC_8264</name>
</gene>
<protein>
    <submittedName>
        <fullName evidence="1">Uncharacterized protein</fullName>
    </submittedName>
</protein>
<proteinExistence type="predicted"/>
<keyword evidence="2" id="KW-1185">Reference proteome</keyword>
<organism evidence="1 2">
    <name type="scientific">Pristionchus fissidentatus</name>
    <dbReference type="NCBI Taxonomy" id="1538716"/>
    <lineage>
        <taxon>Eukaryota</taxon>
        <taxon>Metazoa</taxon>
        <taxon>Ecdysozoa</taxon>
        <taxon>Nematoda</taxon>
        <taxon>Chromadorea</taxon>
        <taxon>Rhabditida</taxon>
        <taxon>Rhabditina</taxon>
        <taxon>Diplogasteromorpha</taxon>
        <taxon>Diplogasteroidea</taxon>
        <taxon>Neodiplogasteridae</taxon>
        <taxon>Pristionchus</taxon>
    </lineage>
</organism>
<feature type="non-terminal residue" evidence="1">
    <location>
        <position position="1"/>
    </location>
</feature>
<evidence type="ECO:0000313" key="1">
    <source>
        <dbReference type="EMBL" id="GMT16966.1"/>
    </source>
</evidence>
<dbReference type="AlphaFoldDB" id="A0AAV5VBB5"/>
<accession>A0AAV5VBB5</accession>
<dbReference type="Proteomes" id="UP001432322">
    <property type="component" value="Unassembled WGS sequence"/>
</dbReference>
<dbReference type="EMBL" id="BTSY01000002">
    <property type="protein sequence ID" value="GMT16966.1"/>
    <property type="molecule type" value="Genomic_DNA"/>
</dbReference>